<gene>
    <name evidence="1" type="ORF">LX16_2905</name>
</gene>
<evidence type="ECO:0000313" key="2">
    <source>
        <dbReference type="Proteomes" id="UP000321617"/>
    </source>
</evidence>
<reference evidence="1 2" key="1">
    <citation type="journal article" date="2013" name="Stand. Genomic Sci.">
        <title>Genomic Encyclopedia of Type Strains, Phase I: The one thousand microbial genomes (KMG-I) project.</title>
        <authorList>
            <person name="Kyrpides N.C."/>
            <person name="Woyke T."/>
            <person name="Eisen J.A."/>
            <person name="Garrity G."/>
            <person name="Lilburn T.G."/>
            <person name="Beck B.J."/>
            <person name="Whitman W.B."/>
            <person name="Hugenholtz P."/>
            <person name="Klenk H.P."/>
        </authorList>
    </citation>
    <scope>NUCLEOTIDE SEQUENCE [LARGE SCALE GENOMIC DNA]</scope>
    <source>
        <strain evidence="1 2">DSM 45044</strain>
    </source>
</reference>
<evidence type="ECO:0000313" key="1">
    <source>
        <dbReference type="EMBL" id="TWJ12152.1"/>
    </source>
</evidence>
<dbReference type="EMBL" id="VLLL01000006">
    <property type="protein sequence ID" value="TWJ12152.1"/>
    <property type="molecule type" value="Genomic_DNA"/>
</dbReference>
<dbReference type="AlphaFoldDB" id="A0A562V2V8"/>
<proteinExistence type="predicted"/>
<dbReference type="OrthoDB" id="282301at2"/>
<dbReference type="RefSeq" id="WP_147139036.1">
    <property type="nucleotide sequence ID" value="NZ_BAABIJ010000002.1"/>
</dbReference>
<organism evidence="1 2">
    <name type="scientific">Stackebrandtia albiflava</name>
    <dbReference type="NCBI Taxonomy" id="406432"/>
    <lineage>
        <taxon>Bacteria</taxon>
        <taxon>Bacillati</taxon>
        <taxon>Actinomycetota</taxon>
        <taxon>Actinomycetes</taxon>
        <taxon>Glycomycetales</taxon>
        <taxon>Glycomycetaceae</taxon>
        <taxon>Stackebrandtia</taxon>
    </lineage>
</organism>
<accession>A0A562V2V8</accession>
<comment type="caution">
    <text evidence="1">The sequence shown here is derived from an EMBL/GenBank/DDBJ whole genome shotgun (WGS) entry which is preliminary data.</text>
</comment>
<keyword evidence="2" id="KW-1185">Reference proteome</keyword>
<dbReference type="Proteomes" id="UP000321617">
    <property type="component" value="Unassembled WGS sequence"/>
</dbReference>
<name>A0A562V2V8_9ACTN</name>
<protein>
    <submittedName>
        <fullName evidence="1">Uncharacterized protein</fullName>
    </submittedName>
</protein>
<sequence length="166" mass="18260">MDTLFGDRRGFSAEIGEGDQLRRVDLWAAGIRLTCDDNTVYVPQFRRSVADTADRLRSGSGLPRPFPGQDPAGNHRRLVRMAAHDDGSALYQRFATMHWGPTTDNVTALLFRDGDHVTLTFGFWRAHHLRAHPEHDGAVFVVEIAAAALIGVLDGLTAALESGRPE</sequence>